<evidence type="ECO:0000313" key="2">
    <source>
        <dbReference type="EMBL" id="TXS26728.1"/>
    </source>
</evidence>
<sequence>MDDLLLALSVPAVVIASGVYAVCDCRRQRRRPPPPYTRRAARLAAHDAVALAESVVDSAYAALGGLYADPAAPYPAAPSPAVSRVTDPSLGPGPSRPAPVRRP</sequence>
<organism evidence="2">
    <name type="scientific">Streptomyces sp. gb1(2016)</name>
    <dbReference type="NCBI Taxonomy" id="1828321"/>
    <lineage>
        <taxon>Bacteria</taxon>
        <taxon>Bacillati</taxon>
        <taxon>Actinomycetota</taxon>
        <taxon>Actinomycetes</taxon>
        <taxon>Kitasatosporales</taxon>
        <taxon>Streptomycetaceae</taxon>
        <taxon>Streptomyces</taxon>
    </lineage>
</organism>
<dbReference type="RefSeq" id="WP_147983548.1">
    <property type="nucleotide sequence ID" value="NZ_RDBM01000035.1"/>
</dbReference>
<name>A0A652KUZ9_9ACTN</name>
<feature type="region of interest" description="Disordered" evidence="1">
    <location>
        <begin position="76"/>
        <end position="103"/>
    </location>
</feature>
<proteinExistence type="predicted"/>
<gene>
    <name evidence="2" type="ORF">EAO74_11485</name>
</gene>
<dbReference type="EMBL" id="RDBM01000035">
    <property type="protein sequence ID" value="TXS26728.1"/>
    <property type="molecule type" value="Genomic_DNA"/>
</dbReference>
<reference evidence="2" key="1">
    <citation type="submission" date="2018-10" db="EMBL/GenBank/DDBJ databases">
        <authorList>
            <person name="Hariharan J."/>
            <person name="Choudoir M.J."/>
            <person name="Diebold P."/>
            <person name="Panke-Buisse K."/>
            <person name="Campbell A.N."/>
            <person name="Buckley D.H."/>
        </authorList>
    </citation>
    <scope>NUCLEOTIDE SEQUENCE</scope>
    <source>
        <strain evidence="2">Gb1</strain>
    </source>
</reference>
<accession>A0A652KUZ9</accession>
<evidence type="ECO:0000256" key="1">
    <source>
        <dbReference type="SAM" id="MobiDB-lite"/>
    </source>
</evidence>
<dbReference type="AlphaFoldDB" id="A0A652KUZ9"/>
<protein>
    <submittedName>
        <fullName evidence="2">Uncharacterized protein</fullName>
    </submittedName>
</protein>
<comment type="caution">
    <text evidence="2">The sequence shown here is derived from an EMBL/GenBank/DDBJ whole genome shotgun (WGS) entry which is preliminary data.</text>
</comment>